<dbReference type="AlphaFoldDB" id="A0AAV9EF21"/>
<evidence type="ECO:0000256" key="1">
    <source>
        <dbReference type="SAM" id="Phobius"/>
    </source>
</evidence>
<dbReference type="GO" id="GO:0000724">
    <property type="term" value="P:double-strand break repair via homologous recombination"/>
    <property type="evidence" value="ECO:0007669"/>
    <property type="project" value="TreeGrafter"/>
</dbReference>
<keyword evidence="1" id="KW-1133">Transmembrane helix</keyword>
<dbReference type="Gene3D" id="3.60.21.10">
    <property type="match status" value="1"/>
</dbReference>
<evidence type="ECO:0000313" key="2">
    <source>
        <dbReference type="EMBL" id="KAK1312101.1"/>
    </source>
</evidence>
<reference evidence="2" key="2">
    <citation type="submission" date="2023-06" db="EMBL/GenBank/DDBJ databases">
        <authorList>
            <person name="Ma L."/>
            <person name="Liu K.-W."/>
            <person name="Li Z."/>
            <person name="Hsiao Y.-Y."/>
            <person name="Qi Y."/>
            <person name="Fu T."/>
            <person name="Tang G."/>
            <person name="Zhang D."/>
            <person name="Sun W.-H."/>
            <person name="Liu D.-K."/>
            <person name="Li Y."/>
            <person name="Chen G.-Z."/>
            <person name="Liu X.-D."/>
            <person name="Liao X.-Y."/>
            <person name="Jiang Y.-T."/>
            <person name="Yu X."/>
            <person name="Hao Y."/>
            <person name="Huang J."/>
            <person name="Zhao X.-W."/>
            <person name="Ke S."/>
            <person name="Chen Y.-Y."/>
            <person name="Wu W.-L."/>
            <person name="Hsu J.-L."/>
            <person name="Lin Y.-F."/>
            <person name="Huang M.-D."/>
            <person name="Li C.-Y."/>
            <person name="Huang L."/>
            <person name="Wang Z.-W."/>
            <person name="Zhao X."/>
            <person name="Zhong W.-Y."/>
            <person name="Peng D.-H."/>
            <person name="Ahmad S."/>
            <person name="Lan S."/>
            <person name="Zhang J.-S."/>
            <person name="Tsai W.-C."/>
            <person name="Van De Peer Y."/>
            <person name="Liu Z.-J."/>
        </authorList>
    </citation>
    <scope>NUCLEOTIDE SEQUENCE</scope>
    <source>
        <strain evidence="2">CP</strain>
        <tissue evidence="2">Leaves</tissue>
    </source>
</reference>
<dbReference type="InterPro" id="IPR009424">
    <property type="entry name" value="AGP16/20/22/41"/>
</dbReference>
<dbReference type="Pfam" id="PF06376">
    <property type="entry name" value="AGP"/>
    <property type="match status" value="1"/>
</dbReference>
<dbReference type="GO" id="GO:0042138">
    <property type="term" value="P:meiotic DNA double-strand break formation"/>
    <property type="evidence" value="ECO:0007669"/>
    <property type="project" value="TreeGrafter"/>
</dbReference>
<feature type="transmembrane region" description="Helical" evidence="1">
    <location>
        <begin position="86"/>
        <end position="106"/>
    </location>
</feature>
<dbReference type="InterPro" id="IPR029052">
    <property type="entry name" value="Metallo-depent_PP-like"/>
</dbReference>
<organism evidence="2 3">
    <name type="scientific">Acorus calamus</name>
    <name type="common">Sweet flag</name>
    <dbReference type="NCBI Taxonomy" id="4465"/>
    <lineage>
        <taxon>Eukaryota</taxon>
        <taxon>Viridiplantae</taxon>
        <taxon>Streptophyta</taxon>
        <taxon>Embryophyta</taxon>
        <taxon>Tracheophyta</taxon>
        <taxon>Spermatophyta</taxon>
        <taxon>Magnoliopsida</taxon>
        <taxon>Liliopsida</taxon>
        <taxon>Acoraceae</taxon>
        <taxon>Acorus</taxon>
    </lineage>
</organism>
<dbReference type="Proteomes" id="UP001180020">
    <property type="component" value="Unassembled WGS sequence"/>
</dbReference>
<keyword evidence="1" id="KW-0472">Membrane</keyword>
<keyword evidence="1" id="KW-0812">Transmembrane</keyword>
<dbReference type="EMBL" id="JAUJYO010000007">
    <property type="protein sequence ID" value="KAK1312101.1"/>
    <property type="molecule type" value="Genomic_DNA"/>
</dbReference>
<comment type="caution">
    <text evidence="2">The sequence shown here is derived from an EMBL/GenBank/DDBJ whole genome shotgun (WGS) entry which is preliminary data.</text>
</comment>
<dbReference type="GO" id="GO:0035861">
    <property type="term" value="C:site of double-strand break"/>
    <property type="evidence" value="ECO:0007669"/>
    <property type="project" value="TreeGrafter"/>
</dbReference>
<dbReference type="GO" id="GO:0030870">
    <property type="term" value="C:Mre11 complex"/>
    <property type="evidence" value="ECO:0007669"/>
    <property type="project" value="TreeGrafter"/>
</dbReference>
<name>A0AAV9EF21_ACOCL</name>
<dbReference type="GO" id="GO:0000723">
    <property type="term" value="P:telomere maintenance"/>
    <property type="evidence" value="ECO:0007669"/>
    <property type="project" value="TreeGrafter"/>
</dbReference>
<dbReference type="GO" id="GO:0097552">
    <property type="term" value="P:mitochondrial double-strand break repair via homologous recombination"/>
    <property type="evidence" value="ECO:0007669"/>
    <property type="project" value="TreeGrafter"/>
</dbReference>
<accession>A0AAV9EF21</accession>
<dbReference type="PANTHER" id="PTHR10139">
    <property type="entry name" value="DOUBLE-STRAND BREAK REPAIR PROTEIN MRE11"/>
    <property type="match status" value="1"/>
</dbReference>
<dbReference type="GO" id="GO:0006303">
    <property type="term" value="P:double-strand break repair via nonhomologous end joining"/>
    <property type="evidence" value="ECO:0007669"/>
    <property type="project" value="TreeGrafter"/>
</dbReference>
<gene>
    <name evidence="2" type="primary">MRE11</name>
    <name evidence="2" type="ORF">QJS10_CPA07g00428</name>
</gene>
<keyword evidence="3" id="KW-1185">Reference proteome</keyword>
<dbReference type="GO" id="GO:0000014">
    <property type="term" value="F:single-stranded DNA endodeoxyribonuclease activity"/>
    <property type="evidence" value="ECO:0007669"/>
    <property type="project" value="TreeGrafter"/>
</dbReference>
<protein>
    <submittedName>
        <fullName evidence="2">Double-strand break repair protein MRE11</fullName>
    </submittedName>
</protein>
<dbReference type="PANTHER" id="PTHR10139:SF1">
    <property type="entry name" value="DOUBLE-STRAND BREAK REPAIR PROTEIN MRE11"/>
    <property type="match status" value="1"/>
</dbReference>
<feature type="transmembrane region" description="Helical" evidence="1">
    <location>
        <begin position="45"/>
        <end position="66"/>
    </location>
</feature>
<dbReference type="GO" id="GO:0007095">
    <property type="term" value="P:mitotic G2 DNA damage checkpoint signaling"/>
    <property type="evidence" value="ECO:0007669"/>
    <property type="project" value="TreeGrafter"/>
</dbReference>
<evidence type="ECO:0000313" key="3">
    <source>
        <dbReference type="Proteomes" id="UP001180020"/>
    </source>
</evidence>
<reference evidence="2" key="1">
    <citation type="journal article" date="2023" name="Nat. Commun.">
        <title>Diploid and tetraploid genomes of Acorus and the evolution of monocots.</title>
        <authorList>
            <person name="Ma L."/>
            <person name="Liu K.W."/>
            <person name="Li Z."/>
            <person name="Hsiao Y.Y."/>
            <person name="Qi Y."/>
            <person name="Fu T."/>
            <person name="Tang G.D."/>
            <person name="Zhang D."/>
            <person name="Sun W.H."/>
            <person name="Liu D.K."/>
            <person name="Li Y."/>
            <person name="Chen G.Z."/>
            <person name="Liu X.D."/>
            <person name="Liao X.Y."/>
            <person name="Jiang Y.T."/>
            <person name="Yu X."/>
            <person name="Hao Y."/>
            <person name="Huang J."/>
            <person name="Zhao X.W."/>
            <person name="Ke S."/>
            <person name="Chen Y.Y."/>
            <person name="Wu W.L."/>
            <person name="Hsu J.L."/>
            <person name="Lin Y.F."/>
            <person name="Huang M.D."/>
            <person name="Li C.Y."/>
            <person name="Huang L."/>
            <person name="Wang Z.W."/>
            <person name="Zhao X."/>
            <person name="Zhong W.Y."/>
            <person name="Peng D.H."/>
            <person name="Ahmad S."/>
            <person name="Lan S."/>
            <person name="Zhang J.S."/>
            <person name="Tsai W.C."/>
            <person name="Van de Peer Y."/>
            <person name="Liu Z.J."/>
        </authorList>
    </citation>
    <scope>NUCLEOTIDE SEQUENCE</scope>
    <source>
        <strain evidence="2">CP</strain>
    </source>
</reference>
<sequence>MEPNDVCRVVFALHRVGRGSSFGVFRDEARFIETRNKDKTSPSMAGFLFFITFIFSGLTYLCHGQALGPSPAANAPINDGKMIDQGIAYVLMLIALIDNLSAIDILSACNIVNYFGNMVLGGSGVGQIIVNPILIRKGTTSVALYDLSNIRDERLNRMFTL</sequence>
<proteinExistence type="predicted"/>